<organism evidence="1 2">
    <name type="scientific">Senna tora</name>
    <dbReference type="NCBI Taxonomy" id="362788"/>
    <lineage>
        <taxon>Eukaryota</taxon>
        <taxon>Viridiplantae</taxon>
        <taxon>Streptophyta</taxon>
        <taxon>Embryophyta</taxon>
        <taxon>Tracheophyta</taxon>
        <taxon>Spermatophyta</taxon>
        <taxon>Magnoliopsida</taxon>
        <taxon>eudicotyledons</taxon>
        <taxon>Gunneridae</taxon>
        <taxon>Pentapetalae</taxon>
        <taxon>rosids</taxon>
        <taxon>fabids</taxon>
        <taxon>Fabales</taxon>
        <taxon>Fabaceae</taxon>
        <taxon>Caesalpinioideae</taxon>
        <taxon>Cassia clade</taxon>
        <taxon>Senna</taxon>
    </lineage>
</organism>
<evidence type="ECO:0000313" key="2">
    <source>
        <dbReference type="Proteomes" id="UP000634136"/>
    </source>
</evidence>
<comment type="caution">
    <text evidence="1">The sequence shown here is derived from an EMBL/GenBank/DDBJ whole genome shotgun (WGS) entry which is preliminary data.</text>
</comment>
<dbReference type="EMBL" id="JAAIUW010000006">
    <property type="protein sequence ID" value="KAF7825150.1"/>
    <property type="molecule type" value="Genomic_DNA"/>
</dbReference>
<gene>
    <name evidence="1" type="ORF">G2W53_016314</name>
</gene>
<accession>A0A834TNQ4</accession>
<protein>
    <submittedName>
        <fullName evidence="1">Uncharacterized protein</fullName>
    </submittedName>
</protein>
<sequence length="101" mass="11278">MRVVPFEDFSQLITMGEDIALFVVHQMPIETSPFSLDVPYVPLLSEYQKAIELLNVPTIPSTYSPSPLTSCIAIHPSISEPQLYTSNRVVNQVEGTRQKDA</sequence>
<proteinExistence type="predicted"/>
<name>A0A834TNQ4_9FABA</name>
<dbReference type="AlphaFoldDB" id="A0A834TNQ4"/>
<evidence type="ECO:0000313" key="1">
    <source>
        <dbReference type="EMBL" id="KAF7825150.1"/>
    </source>
</evidence>
<keyword evidence="2" id="KW-1185">Reference proteome</keyword>
<reference evidence="1" key="1">
    <citation type="submission" date="2020-09" db="EMBL/GenBank/DDBJ databases">
        <title>Genome-Enabled Discovery of Anthraquinone Biosynthesis in Senna tora.</title>
        <authorList>
            <person name="Kang S.-H."/>
            <person name="Pandey R.P."/>
            <person name="Lee C.-M."/>
            <person name="Sim J.-S."/>
            <person name="Jeong J.-T."/>
            <person name="Choi B.-S."/>
            <person name="Jung M."/>
            <person name="Ginzburg D."/>
            <person name="Zhao K."/>
            <person name="Won S.Y."/>
            <person name="Oh T.-J."/>
            <person name="Yu Y."/>
            <person name="Kim N.-H."/>
            <person name="Lee O.R."/>
            <person name="Lee T.-H."/>
            <person name="Bashyal P."/>
            <person name="Kim T.-S."/>
            <person name="Lee W.-H."/>
            <person name="Kawkins C."/>
            <person name="Kim C.-K."/>
            <person name="Kim J.S."/>
            <person name="Ahn B.O."/>
            <person name="Rhee S.Y."/>
            <person name="Sohng J.K."/>
        </authorList>
    </citation>
    <scope>NUCLEOTIDE SEQUENCE</scope>
    <source>
        <tissue evidence="1">Leaf</tissue>
    </source>
</reference>
<dbReference type="Proteomes" id="UP000634136">
    <property type="component" value="Unassembled WGS sequence"/>
</dbReference>